<evidence type="ECO:0000313" key="1">
    <source>
        <dbReference type="EMBL" id="KAK5143045.1"/>
    </source>
</evidence>
<gene>
    <name evidence="1" type="ORF">LTR32_004749</name>
</gene>
<dbReference type="EMBL" id="JAVRRR010000358">
    <property type="protein sequence ID" value="KAK5143045.1"/>
    <property type="molecule type" value="Genomic_DNA"/>
</dbReference>
<protein>
    <submittedName>
        <fullName evidence="1">Uncharacterized protein</fullName>
    </submittedName>
</protein>
<evidence type="ECO:0000313" key="2">
    <source>
        <dbReference type="Proteomes" id="UP001308179"/>
    </source>
</evidence>
<proteinExistence type="predicted"/>
<sequence length="608" mass="67433">MAAIFATPDMAALVAAFAPPAPTKGQPSLVRSSSDDHLVDSRRVLKQLRTLLETSPSRIRLSDLPPRLGINGKINWLLACYDAPVYYSRAGQSLLSYPEVDRIREDLLDRSKDAVIDATSYATGLDMSDATLRDLISQDRYSSIHWWQDAQHPAKLYLYSDNLASAVDRCIRSFAPAQWADGKDLSQRFPSAPARLLLGLAKKVDIDGYPAGKWEVLGDRTVFVAEQHGAGLESDLAEARKAERQRCADELRHRGFTRVANTASPLAGANTKDLHAMIEQVKDLLITDSTNGDGSAGLVDIPLVDVDVGSACVLTLQASLDEALESLRLIAPQEAARVWHAREGNEGSPRLRALTLRSLVDELTTELPKLLLRSSHLSTVESIIDSKIENLQAEDDSHYQTLLTERLLAPLALYAAGMVTIRDETLKQHLEEFLGDHFRREVVPSLTAALQEERLILDRSRRKDHEKFQHSTADAKTCSDISSAVTKLARKQKLPYPPNTTTLQTTKSQTLRSTLKNLRKLPRASDILQNLVWILLACATEGLYMSAGKDTTRMIRQYQAISDDGEIARKLSAWRDELKADQGGAEMVGEMRRIAEEAVDRSDRVRDS</sequence>
<keyword evidence="2" id="KW-1185">Reference proteome</keyword>
<organism evidence="1 2">
    <name type="scientific">Rachicladosporium monterosium</name>
    <dbReference type="NCBI Taxonomy" id="1507873"/>
    <lineage>
        <taxon>Eukaryota</taxon>
        <taxon>Fungi</taxon>
        <taxon>Dikarya</taxon>
        <taxon>Ascomycota</taxon>
        <taxon>Pezizomycotina</taxon>
        <taxon>Dothideomycetes</taxon>
        <taxon>Dothideomycetidae</taxon>
        <taxon>Cladosporiales</taxon>
        <taxon>Cladosporiaceae</taxon>
        <taxon>Rachicladosporium</taxon>
    </lineage>
</organism>
<name>A0ABR0L3R7_9PEZI</name>
<accession>A0ABR0L3R7</accession>
<comment type="caution">
    <text evidence="1">The sequence shown here is derived from an EMBL/GenBank/DDBJ whole genome shotgun (WGS) entry which is preliminary data.</text>
</comment>
<dbReference type="Proteomes" id="UP001308179">
    <property type="component" value="Unassembled WGS sequence"/>
</dbReference>
<reference evidence="1 2" key="1">
    <citation type="submission" date="2023-08" db="EMBL/GenBank/DDBJ databases">
        <title>Black Yeasts Isolated from many extreme environments.</title>
        <authorList>
            <person name="Coleine C."/>
            <person name="Stajich J.E."/>
            <person name="Selbmann L."/>
        </authorList>
    </citation>
    <scope>NUCLEOTIDE SEQUENCE [LARGE SCALE GENOMIC DNA]</scope>
    <source>
        <strain evidence="1 2">CCFEE 5386</strain>
    </source>
</reference>